<dbReference type="AlphaFoldDB" id="A0A8X6U5B5"/>
<sequence length="250" mass="28337">MDMQTTHDLTSDNSNYDNFHHQFDVNSIVQMLENAFTAEALTRVINVVEATLSALQKYPFEDEEQQRLNIINLEEISDKAKNRYITARRSELRAAAAALDDTAQAWGKKFSDDDFTVVKTKKKSKNVLDNSAKKQKIEDITPCHNKFGHLTIEDTQSTSANDMDTSPPSPTRTSQRTSTPPQTPRRRIQPPQSPRPSTSNQTPGTKKPPGLAGDMPTDDMAEELRMKGFHHTKFMMTRQEHRSTMPPTIY</sequence>
<accession>A0A8X6U5B5</accession>
<reference evidence="2" key="1">
    <citation type="submission" date="2020-08" db="EMBL/GenBank/DDBJ databases">
        <title>Multicomponent nature underlies the extraordinary mechanical properties of spider dragline silk.</title>
        <authorList>
            <person name="Kono N."/>
            <person name="Nakamura H."/>
            <person name="Mori M."/>
            <person name="Yoshida Y."/>
            <person name="Ohtoshi R."/>
            <person name="Malay A.D."/>
            <person name="Moran D.A.P."/>
            <person name="Tomita M."/>
            <person name="Numata K."/>
            <person name="Arakawa K."/>
        </authorList>
    </citation>
    <scope>NUCLEOTIDE SEQUENCE</scope>
</reference>
<feature type="compositionally biased region" description="Low complexity" evidence="1">
    <location>
        <begin position="171"/>
        <end position="180"/>
    </location>
</feature>
<name>A0A8X6U5B5_NEPPI</name>
<feature type="region of interest" description="Disordered" evidence="1">
    <location>
        <begin position="152"/>
        <end position="217"/>
    </location>
</feature>
<evidence type="ECO:0000313" key="3">
    <source>
        <dbReference type="Proteomes" id="UP000887013"/>
    </source>
</evidence>
<feature type="compositionally biased region" description="Polar residues" evidence="1">
    <location>
        <begin position="153"/>
        <end position="164"/>
    </location>
</feature>
<dbReference type="Proteomes" id="UP000887013">
    <property type="component" value="Unassembled WGS sequence"/>
</dbReference>
<gene>
    <name evidence="2" type="ORF">NPIL_116411</name>
</gene>
<keyword evidence="3" id="KW-1185">Reference proteome</keyword>
<evidence type="ECO:0000313" key="2">
    <source>
        <dbReference type="EMBL" id="GFT92996.1"/>
    </source>
</evidence>
<dbReference type="EMBL" id="BMAW01121181">
    <property type="protein sequence ID" value="GFT92996.1"/>
    <property type="molecule type" value="Genomic_DNA"/>
</dbReference>
<protein>
    <submittedName>
        <fullName evidence="2">Uncharacterized protein</fullName>
    </submittedName>
</protein>
<organism evidence="2 3">
    <name type="scientific">Nephila pilipes</name>
    <name type="common">Giant wood spider</name>
    <name type="synonym">Nephila maculata</name>
    <dbReference type="NCBI Taxonomy" id="299642"/>
    <lineage>
        <taxon>Eukaryota</taxon>
        <taxon>Metazoa</taxon>
        <taxon>Ecdysozoa</taxon>
        <taxon>Arthropoda</taxon>
        <taxon>Chelicerata</taxon>
        <taxon>Arachnida</taxon>
        <taxon>Araneae</taxon>
        <taxon>Araneomorphae</taxon>
        <taxon>Entelegynae</taxon>
        <taxon>Araneoidea</taxon>
        <taxon>Nephilidae</taxon>
        <taxon>Nephila</taxon>
    </lineage>
</organism>
<proteinExistence type="predicted"/>
<comment type="caution">
    <text evidence="2">The sequence shown here is derived from an EMBL/GenBank/DDBJ whole genome shotgun (WGS) entry which is preliminary data.</text>
</comment>
<evidence type="ECO:0000256" key="1">
    <source>
        <dbReference type="SAM" id="MobiDB-lite"/>
    </source>
</evidence>